<dbReference type="InterPro" id="IPR032675">
    <property type="entry name" value="LRR_dom_sf"/>
</dbReference>
<keyword evidence="6" id="KW-0067">ATP-binding</keyword>
<dbReference type="OrthoDB" id="664960at2759"/>
<comment type="caution">
    <text evidence="11">The sequence shown here is derived from an EMBL/GenBank/DDBJ whole genome shotgun (WGS) entry which is preliminary data.</text>
</comment>
<evidence type="ECO:0000259" key="10">
    <source>
        <dbReference type="Pfam" id="PF23559"/>
    </source>
</evidence>
<dbReference type="FunFam" id="1.10.10.10:FF:000322">
    <property type="entry name" value="Probable disease resistance protein At1g63360"/>
    <property type="match status" value="1"/>
</dbReference>
<evidence type="ECO:0000256" key="7">
    <source>
        <dbReference type="SAM" id="Coils"/>
    </source>
</evidence>
<dbReference type="PANTHER" id="PTHR33463">
    <property type="entry name" value="NB-ARC DOMAIN-CONTAINING PROTEIN-RELATED"/>
    <property type="match status" value="1"/>
</dbReference>
<evidence type="ECO:0000313" key="11">
    <source>
        <dbReference type="EMBL" id="KAF5741723.1"/>
    </source>
</evidence>
<dbReference type="EMBL" id="JAAARO010000010">
    <property type="protein sequence ID" value="KAF5741723.1"/>
    <property type="molecule type" value="Genomic_DNA"/>
</dbReference>
<dbReference type="SUPFAM" id="SSF52540">
    <property type="entry name" value="P-loop containing nucleoside triphosphate hydrolases"/>
    <property type="match status" value="1"/>
</dbReference>
<reference evidence="11 12" key="1">
    <citation type="journal article" date="2020" name="Nat. Commun.">
        <title>Genome of Tripterygium wilfordii and identification of cytochrome P450 involved in triptolide biosynthesis.</title>
        <authorList>
            <person name="Tu L."/>
            <person name="Su P."/>
            <person name="Zhang Z."/>
            <person name="Gao L."/>
            <person name="Wang J."/>
            <person name="Hu T."/>
            <person name="Zhou J."/>
            <person name="Zhang Y."/>
            <person name="Zhao Y."/>
            <person name="Liu Y."/>
            <person name="Song Y."/>
            <person name="Tong Y."/>
            <person name="Lu Y."/>
            <person name="Yang J."/>
            <person name="Xu C."/>
            <person name="Jia M."/>
            <person name="Peters R.J."/>
            <person name="Huang L."/>
            <person name="Gao W."/>
        </authorList>
    </citation>
    <scope>NUCLEOTIDE SEQUENCE [LARGE SCALE GENOMIC DNA]</scope>
    <source>
        <strain evidence="12">cv. XIE 37</strain>
        <tissue evidence="11">Leaf</tissue>
    </source>
</reference>
<protein>
    <submittedName>
        <fullName evidence="11">Disease resistance protein</fullName>
    </submittedName>
</protein>
<dbReference type="FunFam" id="3.40.50.300:FF:001091">
    <property type="entry name" value="Probable disease resistance protein At1g61300"/>
    <property type="match status" value="1"/>
</dbReference>
<dbReference type="Pfam" id="PF23247">
    <property type="entry name" value="LRR_RPS2"/>
    <property type="match status" value="1"/>
</dbReference>
<dbReference type="InterPro" id="IPR027417">
    <property type="entry name" value="P-loop_NTPase"/>
</dbReference>
<evidence type="ECO:0000259" key="8">
    <source>
        <dbReference type="Pfam" id="PF00931"/>
    </source>
</evidence>
<proteinExistence type="inferred from homology"/>
<dbReference type="Gene3D" id="1.10.10.10">
    <property type="entry name" value="Winged helix-like DNA-binding domain superfamily/Winged helix DNA-binding domain"/>
    <property type="match status" value="1"/>
</dbReference>
<feature type="domain" description="Disease resistance protein At4g27190-like leucine-rich repeats" evidence="9">
    <location>
        <begin position="746"/>
        <end position="851"/>
    </location>
</feature>
<evidence type="ECO:0000259" key="9">
    <source>
        <dbReference type="Pfam" id="PF23247"/>
    </source>
</evidence>
<dbReference type="FunFam" id="1.10.8.430:FF:000003">
    <property type="entry name" value="Probable disease resistance protein At5g66910"/>
    <property type="match status" value="1"/>
</dbReference>
<evidence type="ECO:0000256" key="5">
    <source>
        <dbReference type="ARBA" id="ARBA00022821"/>
    </source>
</evidence>
<feature type="domain" description="NB-ARC" evidence="8">
    <location>
        <begin position="160"/>
        <end position="325"/>
    </location>
</feature>
<dbReference type="GO" id="GO:0006952">
    <property type="term" value="P:defense response"/>
    <property type="evidence" value="ECO:0007669"/>
    <property type="project" value="UniProtKB-KW"/>
</dbReference>
<dbReference type="SUPFAM" id="SSF52058">
    <property type="entry name" value="L domain-like"/>
    <property type="match status" value="1"/>
</dbReference>
<dbReference type="AlphaFoldDB" id="A0A7J7D5Y4"/>
<dbReference type="InterPro" id="IPR001611">
    <property type="entry name" value="Leu-rich_rpt"/>
</dbReference>
<dbReference type="PRINTS" id="PR00364">
    <property type="entry name" value="DISEASERSIST"/>
</dbReference>
<dbReference type="Proteomes" id="UP000593562">
    <property type="component" value="Unassembled WGS sequence"/>
</dbReference>
<feature type="domain" description="Disease resistance protein winged helix" evidence="10">
    <location>
        <begin position="415"/>
        <end position="481"/>
    </location>
</feature>
<evidence type="ECO:0000256" key="6">
    <source>
        <dbReference type="ARBA" id="ARBA00022840"/>
    </source>
</evidence>
<dbReference type="FunCoup" id="A0A7J7D5Y4">
    <property type="interactions" value="1509"/>
</dbReference>
<dbReference type="InParanoid" id="A0A7J7D5Y4"/>
<dbReference type="Pfam" id="PF13855">
    <property type="entry name" value="LRR_8"/>
    <property type="match status" value="1"/>
</dbReference>
<dbReference type="InterPro" id="IPR042197">
    <property type="entry name" value="Apaf_helical"/>
</dbReference>
<sequence length="892" mass="101483">MGNAISVRLSAGSIVSKCSDCIVGEAMYMYKLKENLEDLRTTLEDLKSLRNDVNRKVNIAEEQHLQRLDQVQGWLSRADAMINEVEELLQDDSTETRSACLGVCCSKNCMSSYKFGKKVAKKLKEIEDLKSKGAFQEVAQTIPAPSVVEIPHEPAVGLESTFDEAWRCIVGKEIGVIGLYGVGGVGKTTLLKQINNNFLDALNDFDVVIWVVVSKDLNYEKIQEQIGEKIGFKEDVWRTKSIHQKAADIFKVLSKRRFALLLDDIWERVDLIKVGVPVPNEHNGSKIVFTTRSEEVCGRMGAQRRIRVRCLTWEEAWKLFKQNVGDDIPNSHPEIPALAETVARECGGLPLALITLGRAMACKRTPQEWYHATEALRRSASELTGMGNEVFPLLRFSYDSLPNTRVQDCFLYCALFPEDFPIPKVDLIECWVSEDLLDEYDDQTIFQNQGHDIIGTLVHACLLEEDRDDRVKMHDVNRDMALWIARDQYLVAAGARLVEPPNLKRCEGLQKISLMANHIENLRRVPTCPKLLTLFLGDNRLQRIAGDFFQFTPTLKVLDLSRNHKLTELPSAVSSLVSLQHLNLSFTGIKELPIELKYLEKLKYLNLEYTNALTTIPEQLVSCFRMLQILRLFECGPLNVQSDILLACNESLVRELQSLSHLNVFTISIKSLTALQIFLSIQSLVSNTQSLSFQYMSGLGRMNMSDLARIFKDLDKLFICDSNHLRELPFDLPLGFGRELHNSLIRSGACFRNLRHVRIMSCQALQEVTWLIFAPNIMFLAVVNCYNIKEIISVEKLGGDKERVRNLDLFARLRVLNVSALQQLESIYWDPLPFPNVDQIVVIGCPKLRTLPNADRARGPKFIIYGQAELWKQLEWENEATRDAFYPYFRCA</sequence>
<dbReference type="PANTHER" id="PTHR33463:SF220">
    <property type="entry name" value="NB-ARC DOMAIN-CONTAINING PROTEIN"/>
    <property type="match status" value="1"/>
</dbReference>
<dbReference type="InterPro" id="IPR036388">
    <property type="entry name" value="WH-like_DNA-bd_sf"/>
</dbReference>
<dbReference type="GO" id="GO:0043531">
    <property type="term" value="F:ADP binding"/>
    <property type="evidence" value="ECO:0007669"/>
    <property type="project" value="InterPro"/>
</dbReference>
<keyword evidence="12" id="KW-1185">Reference proteome</keyword>
<keyword evidence="4" id="KW-0547">Nucleotide-binding</keyword>
<dbReference type="GO" id="GO:0005524">
    <property type="term" value="F:ATP binding"/>
    <property type="evidence" value="ECO:0007669"/>
    <property type="project" value="UniProtKB-KW"/>
</dbReference>
<evidence type="ECO:0000313" key="12">
    <source>
        <dbReference type="Proteomes" id="UP000593562"/>
    </source>
</evidence>
<dbReference type="Pfam" id="PF00931">
    <property type="entry name" value="NB-ARC"/>
    <property type="match status" value="1"/>
</dbReference>
<organism evidence="11 12">
    <name type="scientific">Tripterygium wilfordii</name>
    <name type="common">Thunder God vine</name>
    <dbReference type="NCBI Taxonomy" id="458696"/>
    <lineage>
        <taxon>Eukaryota</taxon>
        <taxon>Viridiplantae</taxon>
        <taxon>Streptophyta</taxon>
        <taxon>Embryophyta</taxon>
        <taxon>Tracheophyta</taxon>
        <taxon>Spermatophyta</taxon>
        <taxon>Magnoliopsida</taxon>
        <taxon>eudicotyledons</taxon>
        <taxon>Gunneridae</taxon>
        <taxon>Pentapetalae</taxon>
        <taxon>rosids</taxon>
        <taxon>fabids</taxon>
        <taxon>Celastrales</taxon>
        <taxon>Celastraceae</taxon>
        <taxon>Tripterygium</taxon>
    </lineage>
</organism>
<name>A0A7J7D5Y4_TRIWF</name>
<evidence type="ECO:0000256" key="1">
    <source>
        <dbReference type="ARBA" id="ARBA00008894"/>
    </source>
</evidence>
<evidence type="ECO:0000256" key="2">
    <source>
        <dbReference type="ARBA" id="ARBA00022614"/>
    </source>
</evidence>
<dbReference type="Gene3D" id="3.80.10.10">
    <property type="entry name" value="Ribonuclease Inhibitor"/>
    <property type="match status" value="2"/>
</dbReference>
<dbReference type="Gene3D" id="1.10.8.430">
    <property type="entry name" value="Helical domain of apoptotic protease-activating factors"/>
    <property type="match status" value="1"/>
</dbReference>
<keyword evidence="2" id="KW-0433">Leucine-rich repeat</keyword>
<feature type="coiled-coil region" evidence="7">
    <location>
        <begin position="29"/>
        <end position="63"/>
    </location>
</feature>
<dbReference type="InterPro" id="IPR050905">
    <property type="entry name" value="Plant_NBS-LRR"/>
</dbReference>
<keyword evidence="7" id="KW-0175">Coiled coil</keyword>
<dbReference type="InterPro" id="IPR058922">
    <property type="entry name" value="WHD_DRP"/>
</dbReference>
<dbReference type="Pfam" id="PF23559">
    <property type="entry name" value="WHD_DRP"/>
    <property type="match status" value="1"/>
</dbReference>
<dbReference type="InterPro" id="IPR002182">
    <property type="entry name" value="NB-ARC"/>
</dbReference>
<keyword evidence="3" id="KW-0677">Repeat</keyword>
<gene>
    <name evidence="11" type="ORF">HS088_TW10G00727</name>
</gene>
<evidence type="ECO:0000256" key="4">
    <source>
        <dbReference type="ARBA" id="ARBA00022741"/>
    </source>
</evidence>
<evidence type="ECO:0000256" key="3">
    <source>
        <dbReference type="ARBA" id="ARBA00022737"/>
    </source>
</evidence>
<dbReference type="Gene3D" id="3.40.50.300">
    <property type="entry name" value="P-loop containing nucleotide triphosphate hydrolases"/>
    <property type="match status" value="1"/>
</dbReference>
<comment type="similarity">
    <text evidence="1">Belongs to the disease resistance NB-LRR family.</text>
</comment>
<keyword evidence="5" id="KW-0611">Plant defense</keyword>
<dbReference type="InterPro" id="IPR057135">
    <property type="entry name" value="At4g27190-like_LRR"/>
</dbReference>
<accession>A0A7J7D5Y4</accession>